<evidence type="ECO:0000313" key="3">
    <source>
        <dbReference type="EMBL" id="QUC16609.1"/>
    </source>
</evidence>
<feature type="region of interest" description="Disordered" evidence="1">
    <location>
        <begin position="159"/>
        <end position="274"/>
    </location>
</feature>
<name>A0A8E5HJH8_USTVR</name>
<feature type="chain" id="PRO_5034251523" evidence="2">
    <location>
        <begin position="21"/>
        <end position="274"/>
    </location>
</feature>
<evidence type="ECO:0000256" key="2">
    <source>
        <dbReference type="SAM" id="SignalP"/>
    </source>
</evidence>
<feature type="signal peptide" evidence="2">
    <location>
        <begin position="1"/>
        <end position="20"/>
    </location>
</feature>
<evidence type="ECO:0000256" key="1">
    <source>
        <dbReference type="SAM" id="MobiDB-lite"/>
    </source>
</evidence>
<dbReference type="GeneID" id="66061628"/>
<keyword evidence="4" id="KW-1185">Reference proteome</keyword>
<gene>
    <name evidence="3" type="ORF">UV8b_00850</name>
</gene>
<feature type="region of interest" description="Disordered" evidence="1">
    <location>
        <begin position="94"/>
        <end position="146"/>
    </location>
</feature>
<feature type="compositionally biased region" description="Polar residues" evidence="1">
    <location>
        <begin position="193"/>
        <end position="202"/>
    </location>
</feature>
<feature type="compositionally biased region" description="Low complexity" evidence="1">
    <location>
        <begin position="131"/>
        <end position="146"/>
    </location>
</feature>
<reference evidence="3" key="1">
    <citation type="submission" date="2020-03" db="EMBL/GenBank/DDBJ databases">
        <title>A mixture of massive structural variations and highly conserved coding sequences in Ustilaginoidea virens genome.</title>
        <authorList>
            <person name="Zhang K."/>
            <person name="Zhao Z."/>
            <person name="Zhang Z."/>
            <person name="Li Y."/>
            <person name="Hsiang T."/>
            <person name="Sun W."/>
        </authorList>
    </citation>
    <scope>NUCLEOTIDE SEQUENCE</scope>
    <source>
        <strain evidence="3">UV-8b</strain>
    </source>
</reference>
<keyword evidence="2" id="KW-0732">Signal</keyword>
<dbReference type="EMBL" id="CP072753">
    <property type="protein sequence ID" value="QUC16609.1"/>
    <property type="molecule type" value="Genomic_DNA"/>
</dbReference>
<sequence length="274" mass="28268">MHTLRNSLLVLGLKAALATATDTTRTRTVTTTVITCAASCCHAGSSFNTTLPAPTGFVPPSSTFLSTPRTCSAYGCRGTPSSASTVLASYGTGLPSHPPANTSVGSPTAPSTARDACGPPVRRTSPARHATSYPNSTMPYTPYPSSSPNTSLLTYATRPATQNRSRPYNTAVSTSLAADNSSSVGFTAPLPTLHTSSGSPRATRTPLYESSADAAGVNSTQTRAYLPPPATTLVTTASERLASSSQDLDLPPYGTPTEGPPDYRDPPSYAGYKV</sequence>
<dbReference type="Proteomes" id="UP000027002">
    <property type="component" value="Chromosome 1"/>
</dbReference>
<accession>A0A8E5HJH8</accession>
<proteinExistence type="predicted"/>
<protein>
    <submittedName>
        <fullName evidence="3">Uncharacterized protein</fullName>
    </submittedName>
</protein>
<organism evidence="3 4">
    <name type="scientific">Ustilaginoidea virens</name>
    <name type="common">Rice false smut fungus</name>
    <name type="synonym">Villosiclava virens</name>
    <dbReference type="NCBI Taxonomy" id="1159556"/>
    <lineage>
        <taxon>Eukaryota</taxon>
        <taxon>Fungi</taxon>
        <taxon>Dikarya</taxon>
        <taxon>Ascomycota</taxon>
        <taxon>Pezizomycotina</taxon>
        <taxon>Sordariomycetes</taxon>
        <taxon>Hypocreomycetidae</taxon>
        <taxon>Hypocreales</taxon>
        <taxon>Clavicipitaceae</taxon>
        <taxon>Ustilaginoidea</taxon>
    </lineage>
</organism>
<feature type="compositionally biased region" description="Polar residues" evidence="1">
    <location>
        <begin position="99"/>
        <end position="111"/>
    </location>
</feature>
<dbReference type="RefSeq" id="XP_042994282.1">
    <property type="nucleotide sequence ID" value="XM_043138348.1"/>
</dbReference>
<dbReference type="KEGG" id="uvi:66061628"/>
<feature type="compositionally biased region" description="Polar residues" evidence="1">
    <location>
        <begin position="159"/>
        <end position="185"/>
    </location>
</feature>
<evidence type="ECO:0000313" key="4">
    <source>
        <dbReference type="Proteomes" id="UP000027002"/>
    </source>
</evidence>
<dbReference type="AlphaFoldDB" id="A0A8E5HJH8"/>